<accession>A0A3M3A8I3</accession>
<feature type="domain" description="Electron transfer flavoprotein alpha/beta-subunit N-terminal" evidence="3">
    <location>
        <begin position="3"/>
        <end position="69"/>
    </location>
</feature>
<organism evidence="4 5">
    <name type="scientific">Pseudomonas syringae pv. maculicola</name>
    <dbReference type="NCBI Taxonomy" id="59511"/>
    <lineage>
        <taxon>Bacteria</taxon>
        <taxon>Pseudomonadati</taxon>
        <taxon>Pseudomonadota</taxon>
        <taxon>Gammaproteobacteria</taxon>
        <taxon>Pseudomonadales</taxon>
        <taxon>Pseudomonadaceae</taxon>
        <taxon>Pseudomonas</taxon>
    </lineage>
</organism>
<dbReference type="EMBL" id="RBNL01000810">
    <property type="protein sequence ID" value="RML96628.1"/>
    <property type="molecule type" value="Genomic_DNA"/>
</dbReference>
<dbReference type="InterPro" id="IPR001308">
    <property type="entry name" value="ETF_a/FixB"/>
</dbReference>
<dbReference type="GO" id="GO:0050660">
    <property type="term" value="F:flavin adenine dinucleotide binding"/>
    <property type="evidence" value="ECO:0007669"/>
    <property type="project" value="InterPro"/>
</dbReference>
<dbReference type="Pfam" id="PF01012">
    <property type="entry name" value="ETF"/>
    <property type="match status" value="1"/>
</dbReference>
<sequence length="70" mass="6884">MTILVIAEHDNATVAPATLNTVAAAQKIGGDIHLLVAGSGIGAVAEAAARIAGVSKVLVADNAAYAHQLP</sequence>
<dbReference type="Gene3D" id="3.40.50.620">
    <property type="entry name" value="HUPs"/>
    <property type="match status" value="1"/>
</dbReference>
<comment type="caution">
    <text evidence="4">The sequence shown here is derived from an EMBL/GenBank/DDBJ whole genome shotgun (WGS) entry which is preliminary data.</text>
</comment>
<proteinExistence type="inferred from homology"/>
<dbReference type="GO" id="GO:0033539">
    <property type="term" value="P:fatty acid beta-oxidation using acyl-CoA dehydrogenase"/>
    <property type="evidence" value="ECO:0007669"/>
    <property type="project" value="TreeGrafter"/>
</dbReference>
<evidence type="ECO:0000313" key="4">
    <source>
        <dbReference type="EMBL" id="RML96628.1"/>
    </source>
</evidence>
<keyword evidence="2" id="KW-0249">Electron transport</keyword>
<comment type="similarity">
    <text evidence="1">Belongs to the ETF alpha-subunit/FixB family.</text>
</comment>
<dbReference type="AlphaFoldDB" id="A0A3M3A8I3"/>
<evidence type="ECO:0000256" key="2">
    <source>
        <dbReference type="ARBA" id="ARBA00022982"/>
    </source>
</evidence>
<evidence type="ECO:0000313" key="5">
    <source>
        <dbReference type="Proteomes" id="UP000282378"/>
    </source>
</evidence>
<dbReference type="PANTHER" id="PTHR43153">
    <property type="entry name" value="ELECTRON TRANSFER FLAVOPROTEIN ALPHA"/>
    <property type="match status" value="1"/>
</dbReference>
<dbReference type="Proteomes" id="UP000282378">
    <property type="component" value="Unassembled WGS sequence"/>
</dbReference>
<dbReference type="InterPro" id="IPR014730">
    <property type="entry name" value="ETF_a/b_N"/>
</dbReference>
<protein>
    <submittedName>
        <fullName evidence="4">Electron transfer flavoprotein, alpha subunit</fullName>
    </submittedName>
</protein>
<dbReference type="PANTHER" id="PTHR43153:SF1">
    <property type="entry name" value="ELECTRON TRANSFER FLAVOPROTEIN SUBUNIT ALPHA, MITOCHONDRIAL"/>
    <property type="match status" value="1"/>
</dbReference>
<reference evidence="4 5" key="1">
    <citation type="submission" date="2018-08" db="EMBL/GenBank/DDBJ databases">
        <title>Recombination of ecologically and evolutionarily significant loci maintains genetic cohesion in the Pseudomonas syringae species complex.</title>
        <authorList>
            <person name="Dillon M."/>
            <person name="Thakur S."/>
            <person name="Almeida R.N.D."/>
            <person name="Weir B.S."/>
            <person name="Guttman D.S."/>
        </authorList>
    </citation>
    <scope>NUCLEOTIDE SEQUENCE [LARGE SCALE GENOMIC DNA]</scope>
    <source>
        <strain evidence="4 5">88_10</strain>
    </source>
</reference>
<keyword evidence="2" id="KW-0813">Transport</keyword>
<feature type="non-terminal residue" evidence="4">
    <location>
        <position position="70"/>
    </location>
</feature>
<dbReference type="GO" id="GO:0009055">
    <property type="term" value="F:electron transfer activity"/>
    <property type="evidence" value="ECO:0007669"/>
    <property type="project" value="InterPro"/>
</dbReference>
<dbReference type="SUPFAM" id="SSF52402">
    <property type="entry name" value="Adenine nucleotide alpha hydrolases-like"/>
    <property type="match status" value="1"/>
</dbReference>
<name>A0A3M3A8I3_PSEYM</name>
<evidence type="ECO:0000259" key="3">
    <source>
        <dbReference type="Pfam" id="PF01012"/>
    </source>
</evidence>
<evidence type="ECO:0000256" key="1">
    <source>
        <dbReference type="ARBA" id="ARBA00005817"/>
    </source>
</evidence>
<dbReference type="InterPro" id="IPR014729">
    <property type="entry name" value="Rossmann-like_a/b/a_fold"/>
</dbReference>
<gene>
    <name evidence="4" type="ORF">APX70_08074</name>
</gene>